<dbReference type="CDD" id="cd09272">
    <property type="entry name" value="RNase_HI_RT_Ty1"/>
    <property type="match status" value="1"/>
</dbReference>
<dbReference type="AlphaFoldDB" id="A0AAQ3UR89"/>
<evidence type="ECO:0000313" key="4">
    <source>
        <dbReference type="Proteomes" id="UP001341281"/>
    </source>
</evidence>
<dbReference type="SUPFAM" id="SSF56672">
    <property type="entry name" value="DNA/RNA polymerases"/>
    <property type="match status" value="1"/>
</dbReference>
<dbReference type="Pfam" id="PF25597">
    <property type="entry name" value="SH3_retrovirus"/>
    <property type="match status" value="1"/>
</dbReference>
<evidence type="ECO:0008006" key="5">
    <source>
        <dbReference type="Google" id="ProtNLM"/>
    </source>
</evidence>
<protein>
    <recommendedName>
        <fullName evidence="5">Integrase catalytic domain-containing protein</fullName>
    </recommendedName>
</protein>
<reference evidence="3 4" key="1">
    <citation type="submission" date="2024-02" db="EMBL/GenBank/DDBJ databases">
        <title>High-quality chromosome-scale genome assembly of Pensacola bahiagrass (Paspalum notatum Flugge var. saurae).</title>
        <authorList>
            <person name="Vega J.M."/>
            <person name="Podio M."/>
            <person name="Orjuela J."/>
            <person name="Siena L.A."/>
            <person name="Pessino S.C."/>
            <person name="Combes M.C."/>
            <person name="Mariac C."/>
            <person name="Albertini E."/>
            <person name="Pupilli F."/>
            <person name="Ortiz J.P.A."/>
            <person name="Leblanc O."/>
        </authorList>
    </citation>
    <scope>NUCLEOTIDE SEQUENCE [LARGE SCALE GENOMIC DNA]</scope>
    <source>
        <strain evidence="3">R1</strain>
        <tissue evidence="3">Leaf</tissue>
    </source>
</reference>
<evidence type="ECO:0000259" key="1">
    <source>
        <dbReference type="Pfam" id="PF07727"/>
    </source>
</evidence>
<feature type="domain" description="Reverse transcriptase Ty1/copia-type" evidence="1">
    <location>
        <begin position="558"/>
        <end position="776"/>
    </location>
</feature>
<dbReference type="GO" id="GO:0003676">
    <property type="term" value="F:nucleic acid binding"/>
    <property type="evidence" value="ECO:0007669"/>
    <property type="project" value="InterPro"/>
</dbReference>
<sequence length="916" mass="103521">MASSSKPIEEEDLISYILAGLDYDTTPSSPPSSQGLSLSLLARCIRSCLASSSVWNSSTAPTPSPQPMQQLAGAVASVEEAPIVVEEDMLQEAVDCTTTTKSQCQQEGTQQDNRPQYRLCGKRGHLVMNCWYRYDKNFVTDDKFVRTAAAAYGADSNWYTDTSATDHATGELEKLTVRDKYKGHEQIHMASGAVHRLATDNSAFLEFHPNFFLIKDQATRTTLLKGRCQGGLYPVPSTSSKQVHGVIKPALERWHSRLGHLSIPIVEKVISSFNLPCSISILCVTLVRKQKVTNSVSSHPLELVFSDVWGQSPNSVGGKKYYVSFIDDYSKCSWIYPLKFKSEEKSSWCKLTGEENSKKLHSFFSKVGIRHHVSCPYANQQNGSAGRKHRHIVEVGLALLAHASMPLKYWDDAFLAVIYLINITPSKYTSLRIFECACWPNLHPYNTNKMQFRSKRCVFLGYSEFHKGFKCLDTSTGRVYISRDHKRIASSPKLFQLLLQVPLIKTLQASRRDHLLLLLRIKEKTANYLLLTQVQQYRILPLELMRMGSGNNNSNNNQRLIYNTVYKIKRKQDGSLDRYKAQLVAKGFKQRYVIDYEHTFSPVVKAATIRVVLSIAMSRGWSLRQLDVQNAFLHGVLEEVYMQQPPGYEDQNNPNYVCKLDKALYGMKQAPRLWFARLSKKLCDLGFKGFKADTSLFYYSNCNVTKFILYVDDIIVASSKQEDLQKDFALKDLENLHYFLGIEVNKMKDAIILTQEKYATDLLRKVGMTGCKPVSTLLCTSKKLSVHEGTLLGQNDATQYRSVVGALQYLTLTRPNIAFPINKVCQFLHAPTTVHWAAVKCILRYIKSCTNLGLKICKSSSMLNNLVSWNAKKQATVYRSSTEAEYKAIANATAKMMWIQTLLYELQVKSPPAAKL</sequence>
<dbReference type="PANTHER" id="PTHR11439:SF455">
    <property type="entry name" value="RLK (RECEPTOR-LIKE PROTEIN KINASE) 8, PUTATIVE-RELATED"/>
    <property type="match status" value="1"/>
</dbReference>
<dbReference type="InterPro" id="IPR012337">
    <property type="entry name" value="RNaseH-like_sf"/>
</dbReference>
<dbReference type="InterPro" id="IPR013103">
    <property type="entry name" value="RVT_2"/>
</dbReference>
<evidence type="ECO:0000259" key="2">
    <source>
        <dbReference type="Pfam" id="PF25597"/>
    </source>
</evidence>
<accession>A0AAQ3UR89</accession>
<dbReference type="SUPFAM" id="SSF53098">
    <property type="entry name" value="Ribonuclease H-like"/>
    <property type="match status" value="1"/>
</dbReference>
<dbReference type="InterPro" id="IPR043502">
    <property type="entry name" value="DNA/RNA_pol_sf"/>
</dbReference>
<dbReference type="PANTHER" id="PTHR11439">
    <property type="entry name" value="GAG-POL-RELATED RETROTRANSPOSON"/>
    <property type="match status" value="1"/>
</dbReference>
<name>A0AAQ3UR89_PASNO</name>
<proteinExistence type="predicted"/>
<dbReference type="InterPro" id="IPR036397">
    <property type="entry name" value="RNaseH_sf"/>
</dbReference>
<feature type="domain" description="Retroviral polymerase SH3-like" evidence="2">
    <location>
        <begin position="436"/>
        <end position="484"/>
    </location>
</feature>
<keyword evidence="4" id="KW-1185">Reference proteome</keyword>
<dbReference type="Gene3D" id="3.30.420.10">
    <property type="entry name" value="Ribonuclease H-like superfamily/Ribonuclease H"/>
    <property type="match status" value="1"/>
</dbReference>
<dbReference type="InterPro" id="IPR057670">
    <property type="entry name" value="SH3_retrovirus"/>
</dbReference>
<evidence type="ECO:0000313" key="3">
    <source>
        <dbReference type="EMBL" id="WVZ96930.1"/>
    </source>
</evidence>
<gene>
    <name evidence="3" type="ORF">U9M48_042510</name>
</gene>
<organism evidence="3 4">
    <name type="scientific">Paspalum notatum var. saurae</name>
    <dbReference type="NCBI Taxonomy" id="547442"/>
    <lineage>
        <taxon>Eukaryota</taxon>
        <taxon>Viridiplantae</taxon>
        <taxon>Streptophyta</taxon>
        <taxon>Embryophyta</taxon>
        <taxon>Tracheophyta</taxon>
        <taxon>Spermatophyta</taxon>
        <taxon>Magnoliopsida</taxon>
        <taxon>Liliopsida</taxon>
        <taxon>Poales</taxon>
        <taxon>Poaceae</taxon>
        <taxon>PACMAD clade</taxon>
        <taxon>Panicoideae</taxon>
        <taxon>Andropogonodae</taxon>
        <taxon>Paspaleae</taxon>
        <taxon>Paspalinae</taxon>
        <taxon>Paspalum</taxon>
    </lineage>
</organism>
<dbReference type="EMBL" id="CP144754">
    <property type="protein sequence ID" value="WVZ96930.1"/>
    <property type="molecule type" value="Genomic_DNA"/>
</dbReference>
<dbReference type="Proteomes" id="UP001341281">
    <property type="component" value="Chromosome 10"/>
</dbReference>
<dbReference type="Pfam" id="PF07727">
    <property type="entry name" value="RVT_2"/>
    <property type="match status" value="1"/>
</dbReference>